<comment type="pathway">
    <text evidence="4">Cell wall biogenesis; peptidoglycan biosynthesis.</text>
</comment>
<sequence length="330" mass="35584">MTLRILIVAGGLTHERDVSLRSGRRVATLLRREGHAVKVCDLNAQLFTTLSEFDPDLVWPLIHGSVGEDGSLQDLLYLLGYPYVGSTPDACVLASSKPSAKALVSQYGVLTPASVSLSQSLFRQVGAEGIIRAIDDSFRFPVMVKPADGGSALGISLATSEDQLRAALVDAFSYGDAVMVEDFVEGREVAVSVLDVTDTARALPPVEIVADDGRYDYDARYNPGRSRFFVPARLSDDEADSVKDVAVRVHEALGMRHLSRIDLIVDHEGAPWFIDANVVPGMTDTSLFPQAAQADSSFTQILNQLAYTAVDDTDGAEEETDPAALENPQE</sequence>
<comment type="similarity">
    <text evidence="1 4">Belongs to the D-alanine--D-alanine ligase family.</text>
</comment>
<dbReference type="Gene3D" id="3.30.470.20">
    <property type="entry name" value="ATP-grasp fold, B domain"/>
    <property type="match status" value="1"/>
</dbReference>
<dbReference type="InterPro" id="IPR005905">
    <property type="entry name" value="D_ala_D_ala"/>
</dbReference>
<comment type="function">
    <text evidence="4">Cell wall formation.</text>
</comment>
<dbReference type="InterPro" id="IPR011095">
    <property type="entry name" value="Dala_Dala_lig_C"/>
</dbReference>
<comment type="catalytic activity">
    <reaction evidence="4">
        <text>2 D-alanine + ATP = D-alanyl-D-alanine + ADP + phosphate + H(+)</text>
        <dbReference type="Rhea" id="RHEA:11224"/>
        <dbReference type="ChEBI" id="CHEBI:15378"/>
        <dbReference type="ChEBI" id="CHEBI:30616"/>
        <dbReference type="ChEBI" id="CHEBI:43474"/>
        <dbReference type="ChEBI" id="CHEBI:57416"/>
        <dbReference type="ChEBI" id="CHEBI:57822"/>
        <dbReference type="ChEBI" id="CHEBI:456216"/>
        <dbReference type="EC" id="6.3.2.4"/>
    </reaction>
</comment>
<reference evidence="8 9" key="1">
    <citation type="submission" date="2023-06" db="EMBL/GenBank/DDBJ databases">
        <title>Draft genome sequence of Gleimia hominis type strain CCUG 57540T.</title>
        <authorList>
            <person name="Salva-Serra F."/>
            <person name="Cardew S."/>
            <person name="Jensie Markopoulos S."/>
            <person name="Ohlen M."/>
            <person name="Inganas E."/>
            <person name="Svensson-Stadler L."/>
            <person name="Moore E.R.B."/>
        </authorList>
    </citation>
    <scope>NUCLEOTIDE SEQUENCE [LARGE SCALE GENOMIC DNA]</scope>
    <source>
        <strain evidence="8 9">CCUG 57540</strain>
    </source>
</reference>
<dbReference type="Pfam" id="PF07478">
    <property type="entry name" value="Dala_Dala_lig_C"/>
    <property type="match status" value="1"/>
</dbReference>
<evidence type="ECO:0000256" key="5">
    <source>
        <dbReference type="PROSITE-ProRule" id="PRU00409"/>
    </source>
</evidence>
<evidence type="ECO:0000256" key="3">
    <source>
        <dbReference type="ARBA" id="ARBA00023316"/>
    </source>
</evidence>
<dbReference type="RefSeq" id="WP_313271923.1">
    <property type="nucleotide sequence ID" value="NZ_JASXSX010000001.1"/>
</dbReference>
<evidence type="ECO:0000313" key="9">
    <source>
        <dbReference type="Proteomes" id="UP001247542"/>
    </source>
</evidence>
<feature type="domain" description="ATP-grasp" evidence="7">
    <location>
        <begin position="101"/>
        <end position="307"/>
    </location>
</feature>
<keyword evidence="4" id="KW-0133">Cell shape</keyword>
<feature type="region of interest" description="Disordered" evidence="6">
    <location>
        <begin position="311"/>
        <end position="330"/>
    </location>
</feature>
<dbReference type="PANTHER" id="PTHR23132">
    <property type="entry name" value="D-ALANINE--D-ALANINE LIGASE"/>
    <property type="match status" value="1"/>
</dbReference>
<dbReference type="EMBL" id="JASXSX010000001">
    <property type="protein sequence ID" value="MDT3766771.1"/>
    <property type="molecule type" value="Genomic_DNA"/>
</dbReference>
<protein>
    <recommendedName>
        <fullName evidence="4">D-alanine--D-alanine ligase</fullName>
        <ecNumber evidence="4">6.3.2.4</ecNumber>
    </recommendedName>
    <alternativeName>
        <fullName evidence="4">D-Ala-D-Ala ligase</fullName>
    </alternativeName>
    <alternativeName>
        <fullName evidence="4">D-alanylalanine synthetase</fullName>
    </alternativeName>
</protein>
<dbReference type="HAMAP" id="MF_00047">
    <property type="entry name" value="Dala_Dala_lig"/>
    <property type="match status" value="1"/>
</dbReference>
<keyword evidence="4" id="KW-0573">Peptidoglycan synthesis</keyword>
<comment type="caution">
    <text evidence="8">The sequence shown here is derived from an EMBL/GenBank/DDBJ whole genome shotgun (WGS) entry which is preliminary data.</text>
</comment>
<dbReference type="NCBIfam" id="NF002378">
    <property type="entry name" value="PRK01372.1"/>
    <property type="match status" value="1"/>
</dbReference>
<comment type="subcellular location">
    <subcellularLocation>
        <location evidence="4">Cytoplasm</location>
    </subcellularLocation>
</comment>
<dbReference type="Pfam" id="PF01820">
    <property type="entry name" value="Dala_Dala_lig_N"/>
    <property type="match status" value="1"/>
</dbReference>
<name>A0ABU3I8R9_9ACTO</name>
<evidence type="ECO:0000259" key="7">
    <source>
        <dbReference type="PROSITE" id="PS50975"/>
    </source>
</evidence>
<evidence type="ECO:0000256" key="1">
    <source>
        <dbReference type="ARBA" id="ARBA00010871"/>
    </source>
</evidence>
<dbReference type="InterPro" id="IPR011761">
    <property type="entry name" value="ATP-grasp"/>
</dbReference>
<accession>A0ABU3I8R9</accession>
<proteinExistence type="inferred from homology"/>
<dbReference type="Gene3D" id="3.40.50.20">
    <property type="match status" value="1"/>
</dbReference>
<gene>
    <name evidence="4" type="primary">ddl</name>
    <name evidence="8" type="ORF">QS713_01645</name>
</gene>
<keyword evidence="3 4" id="KW-0961">Cell wall biogenesis/degradation</keyword>
<keyword evidence="5" id="KW-0547">Nucleotide-binding</keyword>
<keyword evidence="2 4" id="KW-0436">Ligase</keyword>
<dbReference type="GO" id="GO:0008716">
    <property type="term" value="F:D-alanine-D-alanine ligase activity"/>
    <property type="evidence" value="ECO:0007669"/>
    <property type="project" value="UniProtKB-EC"/>
</dbReference>
<organism evidence="8 9">
    <name type="scientific">Gleimia hominis</name>
    <dbReference type="NCBI Taxonomy" id="595468"/>
    <lineage>
        <taxon>Bacteria</taxon>
        <taxon>Bacillati</taxon>
        <taxon>Actinomycetota</taxon>
        <taxon>Actinomycetes</taxon>
        <taxon>Actinomycetales</taxon>
        <taxon>Actinomycetaceae</taxon>
        <taxon>Gleimia</taxon>
    </lineage>
</organism>
<keyword evidence="9" id="KW-1185">Reference proteome</keyword>
<evidence type="ECO:0000256" key="4">
    <source>
        <dbReference type="HAMAP-Rule" id="MF_00047"/>
    </source>
</evidence>
<dbReference type="PANTHER" id="PTHR23132:SF23">
    <property type="entry name" value="D-ALANINE--D-ALANINE LIGASE B"/>
    <property type="match status" value="1"/>
</dbReference>
<dbReference type="SUPFAM" id="SSF56059">
    <property type="entry name" value="Glutathione synthetase ATP-binding domain-like"/>
    <property type="match status" value="1"/>
</dbReference>
<dbReference type="EC" id="6.3.2.4" evidence="4"/>
<dbReference type="PIRSF" id="PIRSF039102">
    <property type="entry name" value="Ddl/VanB"/>
    <property type="match status" value="1"/>
</dbReference>
<dbReference type="SUPFAM" id="SSF52440">
    <property type="entry name" value="PreATP-grasp domain"/>
    <property type="match status" value="1"/>
</dbReference>
<dbReference type="Proteomes" id="UP001247542">
    <property type="component" value="Unassembled WGS sequence"/>
</dbReference>
<evidence type="ECO:0000313" key="8">
    <source>
        <dbReference type="EMBL" id="MDT3766771.1"/>
    </source>
</evidence>
<dbReference type="PROSITE" id="PS50975">
    <property type="entry name" value="ATP_GRASP"/>
    <property type="match status" value="1"/>
</dbReference>
<keyword evidence="5" id="KW-0067">ATP-binding</keyword>
<dbReference type="InterPro" id="IPR011127">
    <property type="entry name" value="Dala_Dala_lig_N"/>
</dbReference>
<dbReference type="Gene3D" id="3.30.1490.20">
    <property type="entry name" value="ATP-grasp fold, A domain"/>
    <property type="match status" value="1"/>
</dbReference>
<feature type="compositionally biased region" description="Acidic residues" evidence="6">
    <location>
        <begin position="311"/>
        <end position="321"/>
    </location>
</feature>
<evidence type="ECO:0000256" key="6">
    <source>
        <dbReference type="SAM" id="MobiDB-lite"/>
    </source>
</evidence>
<evidence type="ECO:0000256" key="2">
    <source>
        <dbReference type="ARBA" id="ARBA00022598"/>
    </source>
</evidence>
<dbReference type="InterPro" id="IPR016185">
    <property type="entry name" value="PreATP-grasp_dom_sf"/>
</dbReference>
<dbReference type="InterPro" id="IPR013815">
    <property type="entry name" value="ATP_grasp_subdomain_1"/>
</dbReference>
<keyword evidence="4" id="KW-0963">Cytoplasm</keyword>